<keyword evidence="2" id="KW-1185">Reference proteome</keyword>
<dbReference type="Proteomes" id="UP001162483">
    <property type="component" value="Unassembled WGS sequence"/>
</dbReference>
<evidence type="ECO:0000313" key="1">
    <source>
        <dbReference type="EMBL" id="CAI9611731.1"/>
    </source>
</evidence>
<comment type="caution">
    <text evidence="1">The sequence shown here is derived from an EMBL/GenBank/DDBJ whole genome shotgun (WGS) entry which is preliminary data.</text>
</comment>
<name>A0ABN9GVV4_9NEOB</name>
<sequence>MVAPVVIPCAPPGITRPTFRTPQMSCPATEDSGICRAGIDVISRHTEKESRNLTR</sequence>
<proteinExistence type="predicted"/>
<feature type="non-terminal residue" evidence="1">
    <location>
        <position position="55"/>
    </location>
</feature>
<reference evidence="1" key="1">
    <citation type="submission" date="2023-05" db="EMBL/GenBank/DDBJ databases">
        <authorList>
            <person name="Stuckert A."/>
        </authorList>
    </citation>
    <scope>NUCLEOTIDE SEQUENCE</scope>
</reference>
<gene>
    <name evidence="1" type="ORF">SPARVUS_LOCUS14599066</name>
</gene>
<dbReference type="EMBL" id="CATNWA010019173">
    <property type="protein sequence ID" value="CAI9611731.1"/>
    <property type="molecule type" value="Genomic_DNA"/>
</dbReference>
<protein>
    <submittedName>
        <fullName evidence="1">Uncharacterized protein</fullName>
    </submittedName>
</protein>
<organism evidence="1 2">
    <name type="scientific">Staurois parvus</name>
    <dbReference type="NCBI Taxonomy" id="386267"/>
    <lineage>
        <taxon>Eukaryota</taxon>
        <taxon>Metazoa</taxon>
        <taxon>Chordata</taxon>
        <taxon>Craniata</taxon>
        <taxon>Vertebrata</taxon>
        <taxon>Euteleostomi</taxon>
        <taxon>Amphibia</taxon>
        <taxon>Batrachia</taxon>
        <taxon>Anura</taxon>
        <taxon>Neobatrachia</taxon>
        <taxon>Ranoidea</taxon>
        <taxon>Ranidae</taxon>
        <taxon>Staurois</taxon>
    </lineage>
</organism>
<accession>A0ABN9GVV4</accession>
<evidence type="ECO:0000313" key="2">
    <source>
        <dbReference type="Proteomes" id="UP001162483"/>
    </source>
</evidence>